<dbReference type="PANTHER" id="PTHR36920">
    <property type="match status" value="1"/>
</dbReference>
<evidence type="ECO:0000313" key="4">
    <source>
        <dbReference type="Proteomes" id="UP000532936"/>
    </source>
</evidence>
<feature type="signal peptide" evidence="2">
    <location>
        <begin position="1"/>
        <end position="29"/>
    </location>
</feature>
<dbReference type="GO" id="GO:0055085">
    <property type="term" value="P:transmembrane transport"/>
    <property type="evidence" value="ECO:0007669"/>
    <property type="project" value="TreeGrafter"/>
</dbReference>
<dbReference type="InterPro" id="IPR011250">
    <property type="entry name" value="OMP/PagP_B-barrel"/>
</dbReference>
<protein>
    <submittedName>
        <fullName evidence="3">Outer membrane protein</fullName>
    </submittedName>
</protein>
<dbReference type="PANTHER" id="PTHR36920:SF1">
    <property type="entry name" value="OUTER MEMBRANE PROTEIN W"/>
    <property type="match status" value="1"/>
</dbReference>
<reference evidence="3 4" key="1">
    <citation type="submission" date="2020-08" db="EMBL/GenBank/DDBJ databases">
        <title>Genomic Encyclopedia of Type Strains, Phase IV (KMG-IV): sequencing the most valuable type-strain genomes for metagenomic binning, comparative biology and taxonomic classification.</title>
        <authorList>
            <person name="Goeker M."/>
        </authorList>
    </citation>
    <scope>NUCLEOTIDE SEQUENCE [LARGE SCALE GENOMIC DNA]</scope>
    <source>
        <strain evidence="3 4">DSM 14878</strain>
    </source>
</reference>
<gene>
    <name evidence="3" type="ORF">GGR11_000757</name>
</gene>
<name>A0A7W6EZ23_9CAUL</name>
<dbReference type="GO" id="GO:0019867">
    <property type="term" value="C:outer membrane"/>
    <property type="evidence" value="ECO:0007669"/>
    <property type="project" value="InterPro"/>
</dbReference>
<accession>A0A7W6EZ23</accession>
<comment type="similarity">
    <text evidence="1">Belongs to the OmpW/AlkL family.</text>
</comment>
<comment type="caution">
    <text evidence="3">The sequence shown here is derived from an EMBL/GenBank/DDBJ whole genome shotgun (WGS) entry which is preliminary data.</text>
</comment>
<proteinExistence type="inferred from homology"/>
<evidence type="ECO:0000313" key="3">
    <source>
        <dbReference type="EMBL" id="MBB3871243.1"/>
    </source>
</evidence>
<dbReference type="Proteomes" id="UP000532936">
    <property type="component" value="Unassembled WGS sequence"/>
</dbReference>
<sequence>MSQNGKPMSIRLSQFAAAVAALSAFSAQAASAQDAGGFKRWAVSLNATRVSVSEDAPDITLAGGPVPGSNVTIGDATSATVDVGYFFTPNVAADLFLGIPATAEIAGAGSLEPLGTLAMVNYGPVILSAQYHFNNLGRVHPYLGLGVGRIVFLNERDRALANFSIDDSWAPAAQLGVRYELDAAWMLNADVRYVPFSTHASGSLGGAPVRATLDIDPILANVGLTYRF</sequence>
<dbReference type="RefSeq" id="WP_183195470.1">
    <property type="nucleotide sequence ID" value="NZ_JACIDA010000001.1"/>
</dbReference>
<evidence type="ECO:0000256" key="2">
    <source>
        <dbReference type="SAM" id="SignalP"/>
    </source>
</evidence>
<keyword evidence="2" id="KW-0732">Signal</keyword>
<evidence type="ECO:0000256" key="1">
    <source>
        <dbReference type="ARBA" id="ARBA00009330"/>
    </source>
</evidence>
<feature type="chain" id="PRO_5030584088" evidence="2">
    <location>
        <begin position="30"/>
        <end position="228"/>
    </location>
</feature>
<dbReference type="AlphaFoldDB" id="A0A7W6EZ23"/>
<dbReference type="Pfam" id="PF03922">
    <property type="entry name" value="OmpW"/>
    <property type="match status" value="1"/>
</dbReference>
<organism evidence="3 4">
    <name type="scientific">Brevundimonas mediterranea</name>
    <dbReference type="NCBI Taxonomy" id="74329"/>
    <lineage>
        <taxon>Bacteria</taxon>
        <taxon>Pseudomonadati</taxon>
        <taxon>Pseudomonadota</taxon>
        <taxon>Alphaproteobacteria</taxon>
        <taxon>Caulobacterales</taxon>
        <taxon>Caulobacteraceae</taxon>
        <taxon>Brevundimonas</taxon>
    </lineage>
</organism>
<dbReference type="EMBL" id="JACIDA010000001">
    <property type="protein sequence ID" value="MBB3871243.1"/>
    <property type="molecule type" value="Genomic_DNA"/>
</dbReference>
<dbReference type="SUPFAM" id="SSF56925">
    <property type="entry name" value="OMPA-like"/>
    <property type="match status" value="1"/>
</dbReference>
<dbReference type="InterPro" id="IPR005618">
    <property type="entry name" value="OMPW"/>
</dbReference>
<dbReference type="Gene3D" id="2.40.160.20">
    <property type="match status" value="1"/>
</dbReference>